<evidence type="ECO:0000256" key="1">
    <source>
        <dbReference type="ARBA" id="ARBA00023270"/>
    </source>
</evidence>
<evidence type="ECO:0000313" key="4">
    <source>
        <dbReference type="Proteomes" id="UP001642405"/>
    </source>
</evidence>
<protein>
    <recommendedName>
        <fullName evidence="2">Transaldolase</fullName>
        <ecNumber evidence="2">2.2.1.2</ecNumber>
    </recommendedName>
</protein>
<comment type="function">
    <text evidence="2">Catalyzes the rate-limiting step of the non-oxidative phase in the pentose phosphate pathway. Catalyzes the reversible conversion of sedheptulose-7-phosphate and D-glyceraldehyde 3-phosphate into erythrose-4-phosphate and beta-D-fructose 6-phosphate.</text>
</comment>
<dbReference type="SUPFAM" id="SSF51569">
    <property type="entry name" value="Aldolase"/>
    <property type="match status" value="1"/>
</dbReference>
<dbReference type="Pfam" id="PF00923">
    <property type="entry name" value="TAL_FSA"/>
    <property type="match status" value="1"/>
</dbReference>
<dbReference type="PROSITE" id="PS00958">
    <property type="entry name" value="TRANSALDOLASE_2"/>
    <property type="match status" value="1"/>
</dbReference>
<comment type="pathway">
    <text evidence="2">Carbohydrate degradation; pentose phosphate pathway; D-glyceraldehyde 3-phosphate and beta-D-fructose 6-phosphate from D-ribose 5-phosphate and D-xylulose 5-phosphate (non-oxidative stage): step 2/3.</text>
</comment>
<reference evidence="3 4" key="1">
    <citation type="submission" date="2024-01" db="EMBL/GenBank/DDBJ databases">
        <authorList>
            <person name="Allen C."/>
            <person name="Tagirdzhanova G."/>
        </authorList>
    </citation>
    <scope>NUCLEOTIDE SEQUENCE [LARGE SCALE GENOMIC DNA]</scope>
</reference>
<dbReference type="Proteomes" id="UP001642405">
    <property type="component" value="Unassembled WGS sequence"/>
</dbReference>
<keyword evidence="1" id="KW-0704">Schiff base</keyword>
<gene>
    <name evidence="3" type="ORF">SCUCBS95973_009607</name>
</gene>
<dbReference type="PANTHER" id="PTHR10683">
    <property type="entry name" value="TRANSALDOLASE"/>
    <property type="match status" value="1"/>
</dbReference>
<proteinExistence type="predicted"/>
<sequence length="330" mass="35056">MASPLKQLEATGTVVIADTADFGDIARFQPSEGTTNPTLLFLAAQLPAYAALVDKALDYARSLPATASAASRLSAAVDALAVQFGTQIYKLTGRVSTEADVALSFDTPATVAAALRILELYAAEGVPRDRVRIKISATWEGIEAARILQRDHGVSCLVTVVFGLAQAVAAAEAGADAVAPYVGRIADWGKLNQPNQPSSDSEQQQDLGVQTVSRIQNHLRKYGYRTQVMAASFRNVQQVRQLAGVDLLTAAPAILEAVERETEPITAVLTADAARAASDAELPPLAFNGNEAAFRWALNGDACAVEKSADAMRRFFADTEKLKELLATKL</sequence>
<dbReference type="InterPro" id="IPR013785">
    <property type="entry name" value="Aldolase_TIM"/>
</dbReference>
<organism evidence="3 4">
    <name type="scientific">Sporothrix curviconia</name>
    <dbReference type="NCBI Taxonomy" id="1260050"/>
    <lineage>
        <taxon>Eukaryota</taxon>
        <taxon>Fungi</taxon>
        <taxon>Dikarya</taxon>
        <taxon>Ascomycota</taxon>
        <taxon>Pezizomycotina</taxon>
        <taxon>Sordariomycetes</taxon>
        <taxon>Sordariomycetidae</taxon>
        <taxon>Ophiostomatales</taxon>
        <taxon>Ophiostomataceae</taxon>
        <taxon>Sporothrix</taxon>
    </lineage>
</organism>
<dbReference type="EMBL" id="CAWUHB010000116">
    <property type="protein sequence ID" value="CAK7236438.1"/>
    <property type="molecule type" value="Genomic_DNA"/>
</dbReference>
<dbReference type="Gene3D" id="3.20.20.70">
    <property type="entry name" value="Aldolase class I"/>
    <property type="match status" value="1"/>
</dbReference>
<keyword evidence="2" id="KW-0570">Pentose shunt</keyword>
<dbReference type="PANTHER" id="PTHR10683:SF18">
    <property type="entry name" value="TRANSALDOLASE"/>
    <property type="match status" value="1"/>
</dbReference>
<dbReference type="InterPro" id="IPR001585">
    <property type="entry name" value="TAL/FSA"/>
</dbReference>
<accession>A0ABP0CWI8</accession>
<evidence type="ECO:0000256" key="2">
    <source>
        <dbReference type="RuleBase" id="RU000501"/>
    </source>
</evidence>
<evidence type="ECO:0000313" key="3">
    <source>
        <dbReference type="EMBL" id="CAK7236438.1"/>
    </source>
</evidence>
<comment type="catalytic activity">
    <reaction evidence="2">
        <text>D-sedoheptulose 7-phosphate + D-glyceraldehyde 3-phosphate = D-erythrose 4-phosphate + beta-D-fructose 6-phosphate</text>
        <dbReference type="Rhea" id="RHEA:17053"/>
        <dbReference type="ChEBI" id="CHEBI:16897"/>
        <dbReference type="ChEBI" id="CHEBI:57483"/>
        <dbReference type="ChEBI" id="CHEBI:57634"/>
        <dbReference type="ChEBI" id="CHEBI:59776"/>
        <dbReference type="EC" id="2.2.1.2"/>
    </reaction>
</comment>
<comment type="caution">
    <text evidence="3">The sequence shown here is derived from an EMBL/GenBank/DDBJ whole genome shotgun (WGS) entry which is preliminary data.</text>
</comment>
<dbReference type="InterPro" id="IPR018225">
    <property type="entry name" value="Transaldolase_AS"/>
</dbReference>
<keyword evidence="4" id="KW-1185">Reference proteome</keyword>
<dbReference type="EC" id="2.2.1.2" evidence="2"/>
<name>A0ABP0CWI8_9PEZI</name>
<keyword evidence="2" id="KW-0808">Transferase</keyword>